<accession>A0A976IC27</accession>
<dbReference type="AlphaFoldDB" id="A0A976IC27"/>
<evidence type="ECO:0000313" key="1">
    <source>
        <dbReference type="EMBL" id="TDH66134.1"/>
    </source>
</evidence>
<dbReference type="SUPFAM" id="SSF53448">
    <property type="entry name" value="Nucleotide-diphospho-sugar transferases"/>
    <property type="match status" value="1"/>
</dbReference>
<name>A0A976IC27_BRELC</name>
<dbReference type="RefSeq" id="XP_067815633.1">
    <property type="nucleotide sequence ID" value="XM_067959802.1"/>
</dbReference>
<dbReference type="KEGG" id="blac:94345473"/>
<organism evidence="1 2">
    <name type="scientific">Bremia lactucae</name>
    <name type="common">Lettuce downy mildew</name>
    <dbReference type="NCBI Taxonomy" id="4779"/>
    <lineage>
        <taxon>Eukaryota</taxon>
        <taxon>Sar</taxon>
        <taxon>Stramenopiles</taxon>
        <taxon>Oomycota</taxon>
        <taxon>Peronosporomycetes</taxon>
        <taxon>Peronosporales</taxon>
        <taxon>Peronosporaceae</taxon>
        <taxon>Bremia</taxon>
    </lineage>
</organism>
<dbReference type="EMBL" id="SHOA02000018">
    <property type="protein sequence ID" value="TDH66134.1"/>
    <property type="molecule type" value="Genomic_DNA"/>
</dbReference>
<evidence type="ECO:0000313" key="2">
    <source>
        <dbReference type="Proteomes" id="UP000294530"/>
    </source>
</evidence>
<proteinExistence type="predicted"/>
<dbReference type="GeneID" id="94345473"/>
<dbReference type="Proteomes" id="UP000294530">
    <property type="component" value="Unassembled WGS sequence"/>
</dbReference>
<dbReference type="Pfam" id="PF02348">
    <property type="entry name" value="CTP_transf_3"/>
    <property type="match status" value="1"/>
</dbReference>
<sequence>MTAFIIPSRIGSTRLPNKALAAIGGKSILLCQQLEAVADLVFVPLNVIYSRKWEIPDSSSDSELLPTFTIILIETELT</sequence>
<gene>
    <name evidence="1" type="ORF">CCR75_001701</name>
</gene>
<dbReference type="InterPro" id="IPR029044">
    <property type="entry name" value="Nucleotide-diphossugar_trans"/>
</dbReference>
<dbReference type="Gene3D" id="3.90.550.10">
    <property type="entry name" value="Spore Coat Polysaccharide Biosynthesis Protein SpsA, Chain A"/>
    <property type="match status" value="1"/>
</dbReference>
<reference evidence="1 2" key="1">
    <citation type="journal article" date="2021" name="Genome Biol.">
        <title>AFLAP: assembly-free linkage analysis pipeline using k-mers from genome sequencing data.</title>
        <authorList>
            <person name="Fletcher K."/>
            <person name="Zhang L."/>
            <person name="Gil J."/>
            <person name="Han R."/>
            <person name="Cavanaugh K."/>
            <person name="Michelmore R."/>
        </authorList>
    </citation>
    <scope>NUCLEOTIDE SEQUENCE [LARGE SCALE GENOMIC DNA]</scope>
    <source>
        <strain evidence="1 2">SF5</strain>
    </source>
</reference>
<comment type="caution">
    <text evidence="1">The sequence shown here is derived from an EMBL/GenBank/DDBJ whole genome shotgun (WGS) entry which is preliminary data.</text>
</comment>
<dbReference type="InterPro" id="IPR003329">
    <property type="entry name" value="Cytidylyl_trans"/>
</dbReference>
<protein>
    <submittedName>
        <fullName evidence="1">Uncharacterized protein</fullName>
    </submittedName>
</protein>
<keyword evidence="2" id="KW-1185">Reference proteome</keyword>